<keyword evidence="3" id="KW-1185">Reference proteome</keyword>
<feature type="compositionally biased region" description="Polar residues" evidence="1">
    <location>
        <begin position="174"/>
        <end position="183"/>
    </location>
</feature>
<feature type="region of interest" description="Disordered" evidence="1">
    <location>
        <begin position="164"/>
        <end position="190"/>
    </location>
</feature>
<reference evidence="2" key="1">
    <citation type="submission" date="2022-08" db="EMBL/GenBank/DDBJ databases">
        <title>A Global Phylogenomic Analysis of the Shiitake Genus Lentinula.</title>
        <authorList>
            <consortium name="DOE Joint Genome Institute"/>
            <person name="Sierra-Patev S."/>
            <person name="Min B."/>
            <person name="Naranjo-Ortiz M."/>
            <person name="Looney B."/>
            <person name="Konkel Z."/>
            <person name="Slot J.C."/>
            <person name="Sakamoto Y."/>
            <person name="Steenwyk J.L."/>
            <person name="Rokas A."/>
            <person name="Carro J."/>
            <person name="Camarero S."/>
            <person name="Ferreira P."/>
            <person name="Molpeceres G."/>
            <person name="Ruiz-Duenas F.J."/>
            <person name="Serrano A."/>
            <person name="Henrissat B."/>
            <person name="Drula E."/>
            <person name="Hughes K.W."/>
            <person name="Mata J.L."/>
            <person name="Ishikawa N.K."/>
            <person name="Vargas-Isla R."/>
            <person name="Ushijima S."/>
            <person name="Smith C.A."/>
            <person name="Ahrendt S."/>
            <person name="Andreopoulos W."/>
            <person name="He G."/>
            <person name="Labutti K."/>
            <person name="Lipzen A."/>
            <person name="Ng V."/>
            <person name="Riley R."/>
            <person name="Sandor L."/>
            <person name="Barry K."/>
            <person name="Martinez A.T."/>
            <person name="Xiao Y."/>
            <person name="Gibbons J.G."/>
            <person name="Terashima K."/>
            <person name="Grigoriev I.V."/>
            <person name="Hibbett D.S."/>
        </authorList>
    </citation>
    <scope>NUCLEOTIDE SEQUENCE</scope>
    <source>
        <strain evidence="2">RHP3577 ss4</strain>
    </source>
</reference>
<evidence type="ECO:0000256" key="1">
    <source>
        <dbReference type="SAM" id="MobiDB-lite"/>
    </source>
</evidence>
<evidence type="ECO:0000313" key="2">
    <source>
        <dbReference type="EMBL" id="KAJ4500184.1"/>
    </source>
</evidence>
<proteinExistence type="predicted"/>
<protein>
    <submittedName>
        <fullName evidence="2">Uncharacterized protein</fullName>
    </submittedName>
</protein>
<sequence length="190" mass="20960">MPDESMREVQLATDNFNTAFEQACELQRLVEMKGVKFKMGFANGSLAETGTIKIKHNLFEEVDDLNRDALEEYDAANAGVAEALAALKAQERLAFKLNPLPAYGEDERLIPSSMYCRKLENALVEVRSMLTHWGIRAGAKDGTSAKDVYNADIIDMMVLVPPPPPIASPKKQKVSNLHPSSPTKKGVIEK</sequence>
<dbReference type="Proteomes" id="UP001150217">
    <property type="component" value="Unassembled WGS sequence"/>
</dbReference>
<accession>A0ABQ8VV18</accession>
<gene>
    <name evidence="2" type="ORF">C8R41DRAFT_914682</name>
</gene>
<name>A0ABQ8VV18_9AGAR</name>
<comment type="caution">
    <text evidence="2">The sequence shown here is derived from an EMBL/GenBank/DDBJ whole genome shotgun (WGS) entry which is preliminary data.</text>
</comment>
<evidence type="ECO:0000313" key="3">
    <source>
        <dbReference type="Proteomes" id="UP001150217"/>
    </source>
</evidence>
<organism evidence="2 3">
    <name type="scientific">Lentinula lateritia</name>
    <dbReference type="NCBI Taxonomy" id="40482"/>
    <lineage>
        <taxon>Eukaryota</taxon>
        <taxon>Fungi</taxon>
        <taxon>Dikarya</taxon>
        <taxon>Basidiomycota</taxon>
        <taxon>Agaricomycotina</taxon>
        <taxon>Agaricomycetes</taxon>
        <taxon>Agaricomycetidae</taxon>
        <taxon>Agaricales</taxon>
        <taxon>Marasmiineae</taxon>
        <taxon>Omphalotaceae</taxon>
        <taxon>Lentinula</taxon>
    </lineage>
</organism>
<dbReference type="EMBL" id="JANVFT010000007">
    <property type="protein sequence ID" value="KAJ4500184.1"/>
    <property type="molecule type" value="Genomic_DNA"/>
</dbReference>